<keyword evidence="5 9" id="KW-0418">Kinase</keyword>
<evidence type="ECO:0000256" key="5">
    <source>
        <dbReference type="ARBA" id="ARBA00022777"/>
    </source>
</evidence>
<dbReference type="Pfam" id="PF00512">
    <property type="entry name" value="HisKA"/>
    <property type="match status" value="1"/>
</dbReference>
<comment type="catalytic activity">
    <reaction evidence="1">
        <text>ATP + protein L-histidine = ADP + protein N-phospho-L-histidine.</text>
        <dbReference type="EC" id="2.7.13.3"/>
    </reaction>
</comment>
<keyword evidence="3" id="KW-0597">Phosphoprotein</keyword>
<dbReference type="SUPFAM" id="SSF47384">
    <property type="entry name" value="Homodimeric domain of signal transducing histidine kinase"/>
    <property type="match status" value="1"/>
</dbReference>
<evidence type="ECO:0000256" key="1">
    <source>
        <dbReference type="ARBA" id="ARBA00000085"/>
    </source>
</evidence>
<dbReference type="PRINTS" id="PR00344">
    <property type="entry name" value="BCTRLSENSOR"/>
</dbReference>
<dbReference type="EMBL" id="CP040602">
    <property type="protein sequence ID" value="QCU89593.1"/>
    <property type="molecule type" value="Genomic_DNA"/>
</dbReference>
<evidence type="ECO:0000259" key="8">
    <source>
        <dbReference type="PROSITE" id="PS50109"/>
    </source>
</evidence>
<dbReference type="AlphaFoldDB" id="A0A4V1HHN0"/>
<dbReference type="CDD" id="cd00082">
    <property type="entry name" value="HisKA"/>
    <property type="match status" value="1"/>
</dbReference>
<dbReference type="KEGG" id="thig:FE785_02545"/>
<keyword evidence="10" id="KW-1185">Reference proteome</keyword>
<keyword evidence="7" id="KW-1133">Transmembrane helix</keyword>
<name>A0A4V1HHN0_9GAMM</name>
<dbReference type="Proteomes" id="UP000304864">
    <property type="component" value="Chromosome"/>
</dbReference>
<dbReference type="SMART" id="SM00388">
    <property type="entry name" value="HisKA"/>
    <property type="match status" value="1"/>
</dbReference>
<dbReference type="PROSITE" id="PS50109">
    <property type="entry name" value="HIS_KIN"/>
    <property type="match status" value="1"/>
</dbReference>
<feature type="transmembrane region" description="Helical" evidence="7">
    <location>
        <begin position="170"/>
        <end position="191"/>
    </location>
</feature>
<evidence type="ECO:0000256" key="4">
    <source>
        <dbReference type="ARBA" id="ARBA00022679"/>
    </source>
</evidence>
<reference evidence="9 10" key="1">
    <citation type="submission" date="2019-05" db="EMBL/GenBank/DDBJ databases">
        <title>Thiomicrorhabdus sediminis sp. nov, a novel sulfur-oxidizing bacterium isolated from coastal sediment.</title>
        <authorList>
            <person name="Liu X."/>
        </authorList>
    </citation>
    <scope>NUCLEOTIDE SEQUENCE [LARGE SCALE GENOMIC DNA]</scope>
    <source>
        <strain evidence="9 10">G1</strain>
    </source>
</reference>
<evidence type="ECO:0000313" key="9">
    <source>
        <dbReference type="EMBL" id="QCU89593.1"/>
    </source>
</evidence>
<dbReference type="InterPro" id="IPR003594">
    <property type="entry name" value="HATPase_dom"/>
</dbReference>
<accession>A0A4V1HHN0</accession>
<dbReference type="SMART" id="SM00387">
    <property type="entry name" value="HATPase_c"/>
    <property type="match status" value="1"/>
</dbReference>
<dbReference type="GO" id="GO:0000155">
    <property type="term" value="F:phosphorelay sensor kinase activity"/>
    <property type="evidence" value="ECO:0007669"/>
    <property type="project" value="InterPro"/>
</dbReference>
<dbReference type="Gene3D" id="3.30.565.10">
    <property type="entry name" value="Histidine kinase-like ATPase, C-terminal domain"/>
    <property type="match status" value="1"/>
</dbReference>
<dbReference type="PANTHER" id="PTHR43711">
    <property type="entry name" value="TWO-COMPONENT HISTIDINE KINASE"/>
    <property type="match status" value="1"/>
</dbReference>
<feature type="transmembrane region" description="Helical" evidence="7">
    <location>
        <begin position="35"/>
        <end position="54"/>
    </location>
</feature>
<gene>
    <name evidence="9" type="ORF">FE785_02545</name>
</gene>
<keyword evidence="6" id="KW-0902">Two-component regulatory system</keyword>
<feature type="domain" description="Histidine kinase" evidence="8">
    <location>
        <begin position="229"/>
        <end position="449"/>
    </location>
</feature>
<dbReference type="SUPFAM" id="SSF55874">
    <property type="entry name" value="ATPase domain of HSP90 chaperone/DNA topoisomerase II/histidine kinase"/>
    <property type="match status" value="1"/>
</dbReference>
<protein>
    <recommendedName>
        <fullName evidence="2">histidine kinase</fullName>
        <ecNumber evidence="2">2.7.13.3</ecNumber>
    </recommendedName>
</protein>
<dbReference type="FunFam" id="3.30.565.10:FF:000006">
    <property type="entry name" value="Sensor histidine kinase WalK"/>
    <property type="match status" value="1"/>
</dbReference>
<evidence type="ECO:0000256" key="7">
    <source>
        <dbReference type="SAM" id="Phobius"/>
    </source>
</evidence>
<dbReference type="InterPro" id="IPR050736">
    <property type="entry name" value="Sensor_HK_Regulatory"/>
</dbReference>
<evidence type="ECO:0000256" key="2">
    <source>
        <dbReference type="ARBA" id="ARBA00012438"/>
    </source>
</evidence>
<dbReference type="InterPro" id="IPR004358">
    <property type="entry name" value="Sig_transdc_His_kin-like_C"/>
</dbReference>
<dbReference type="InterPro" id="IPR036890">
    <property type="entry name" value="HATPase_C_sf"/>
</dbReference>
<feature type="transmembrane region" description="Helical" evidence="7">
    <location>
        <begin position="12"/>
        <end position="29"/>
    </location>
</feature>
<evidence type="ECO:0000313" key="10">
    <source>
        <dbReference type="Proteomes" id="UP000304864"/>
    </source>
</evidence>
<dbReference type="EC" id="2.7.13.3" evidence="2"/>
<dbReference type="OrthoDB" id="9792854at2"/>
<dbReference type="PANTHER" id="PTHR43711:SF1">
    <property type="entry name" value="HISTIDINE KINASE 1"/>
    <property type="match status" value="1"/>
</dbReference>
<feature type="transmembrane region" description="Helical" evidence="7">
    <location>
        <begin position="61"/>
        <end position="80"/>
    </location>
</feature>
<evidence type="ECO:0000256" key="3">
    <source>
        <dbReference type="ARBA" id="ARBA00022553"/>
    </source>
</evidence>
<proteinExistence type="predicted"/>
<dbReference type="RefSeq" id="WP_138564105.1">
    <property type="nucleotide sequence ID" value="NZ_CP040602.1"/>
</dbReference>
<keyword evidence="4" id="KW-0808">Transferase</keyword>
<feature type="transmembrane region" description="Helical" evidence="7">
    <location>
        <begin position="138"/>
        <end position="158"/>
    </location>
</feature>
<dbReference type="Pfam" id="PF02518">
    <property type="entry name" value="HATPase_c"/>
    <property type="match status" value="1"/>
</dbReference>
<feature type="transmembrane region" description="Helical" evidence="7">
    <location>
        <begin position="86"/>
        <end position="105"/>
    </location>
</feature>
<evidence type="ECO:0000256" key="6">
    <source>
        <dbReference type="ARBA" id="ARBA00023012"/>
    </source>
</evidence>
<keyword evidence="7" id="KW-0812">Transmembrane</keyword>
<dbReference type="Gene3D" id="1.10.287.130">
    <property type="match status" value="1"/>
</dbReference>
<organism evidence="9 10">
    <name type="scientific">Thiomicrorhabdus sediminis</name>
    <dbReference type="NCBI Taxonomy" id="2580412"/>
    <lineage>
        <taxon>Bacteria</taxon>
        <taxon>Pseudomonadati</taxon>
        <taxon>Pseudomonadota</taxon>
        <taxon>Gammaproteobacteria</taxon>
        <taxon>Thiotrichales</taxon>
        <taxon>Piscirickettsiaceae</taxon>
        <taxon>Thiomicrorhabdus</taxon>
    </lineage>
</organism>
<dbReference type="InterPro" id="IPR005467">
    <property type="entry name" value="His_kinase_dom"/>
</dbReference>
<dbReference type="InterPro" id="IPR036097">
    <property type="entry name" value="HisK_dim/P_sf"/>
</dbReference>
<dbReference type="GO" id="GO:0005886">
    <property type="term" value="C:plasma membrane"/>
    <property type="evidence" value="ECO:0007669"/>
    <property type="project" value="UniProtKB-ARBA"/>
</dbReference>
<sequence>MTLKSAFNTQASDYLFLVTLALVSTIFILDISFQLNGSLAIVNTGAFLIGYWFLNTHKTVFLYLTTIALLCTGYTYYSSAMNNNELIINYGLAFISITASVILTLNKQGRKLPYIDQPLCLRDRCIVNSILKHSVSSLFILTIAVVIFFCQTTTIAELANNMRSASSSEIYSALIINNLTLLALLGLIASVTKGSIKLNQIQNDQIKKINLDKKCYKLSDSSKSKFISSMAHDLKSPLNSILGFNQLLKIELENSSAKEQIQYLDDIDTSGRHLKNLIDKTLDFCRTENPQICIMPEKINIEAALKTCLSIQKNAASQKNITIIDNLKKLPVANMTTDKTRFKQIIINFISNAIKYNRPNGTVTLNYKLVNKKTIQFSITDTGFGIPKELQSQVFTPFNRLHFETSSIEGTGLGLSTTKELVELMGGKVGFQSRQGEGSTFWFELPLSA</sequence>
<keyword evidence="7" id="KW-0472">Membrane</keyword>
<dbReference type="InterPro" id="IPR003661">
    <property type="entry name" value="HisK_dim/P_dom"/>
</dbReference>